<keyword evidence="3 5" id="KW-1133">Transmembrane helix</keyword>
<evidence type="ECO:0000313" key="8">
    <source>
        <dbReference type="EMBL" id="RDI74170.1"/>
    </source>
</evidence>
<dbReference type="GO" id="GO:0048038">
    <property type="term" value="F:quinone binding"/>
    <property type="evidence" value="ECO:0007669"/>
    <property type="project" value="UniProtKB-KW"/>
</dbReference>
<keyword evidence="4 5" id="KW-0472">Membrane</keyword>
<dbReference type="RefSeq" id="WP_114796676.1">
    <property type="nucleotide sequence ID" value="NZ_QQZY01000005.1"/>
</dbReference>
<dbReference type="GO" id="GO:0042773">
    <property type="term" value="P:ATP synthesis coupled electron transport"/>
    <property type="evidence" value="ECO:0007669"/>
    <property type="project" value="InterPro"/>
</dbReference>
<keyword evidence="5" id="KW-1003">Cell membrane</keyword>
<feature type="transmembrane region" description="Helical" evidence="5">
    <location>
        <begin position="138"/>
        <end position="155"/>
    </location>
</feature>
<comment type="similarity">
    <text evidence="5">Belongs to the complex I subunit 2 family.</text>
</comment>
<dbReference type="GO" id="GO:0008137">
    <property type="term" value="F:NADH dehydrogenase (ubiquinone) activity"/>
    <property type="evidence" value="ECO:0007669"/>
    <property type="project" value="InterPro"/>
</dbReference>
<comment type="function">
    <text evidence="5">NDH-1 shuttles electrons from NADH, via FMN and iron-sulfur (Fe-S) centers, to quinones in the respiratory chain. The immediate electron acceptor for the enzyme in this species is believed to be a menaquinone. Couples the redox reaction to proton translocation (for every two electrons transferred, four hydrogen ions are translocated across the cytoplasmic membrane), and thus conserves the redox energy in a proton gradient.</text>
</comment>
<dbReference type="InterPro" id="IPR010096">
    <property type="entry name" value="NADH-Q_OxRdtase_suN/2"/>
</dbReference>
<evidence type="ECO:0000256" key="3">
    <source>
        <dbReference type="ARBA" id="ARBA00022989"/>
    </source>
</evidence>
<feature type="transmembrane region" description="Helical" evidence="5">
    <location>
        <begin position="304"/>
        <end position="325"/>
    </location>
</feature>
<comment type="subunit">
    <text evidence="5">NDH-1 is composed of 14 different subunits. Subunits NuoA, H, J, K, L, M, N constitute the membrane sector of the complex.</text>
</comment>
<keyword evidence="5" id="KW-0520">NAD</keyword>
<feature type="transmembrane region" description="Helical" evidence="5">
    <location>
        <begin position="275"/>
        <end position="297"/>
    </location>
</feature>
<feature type="transmembrane region" description="Helical" evidence="5">
    <location>
        <begin position="377"/>
        <end position="397"/>
    </location>
</feature>
<dbReference type="EMBL" id="QQZY01000005">
    <property type="protein sequence ID" value="RDI74170.1"/>
    <property type="molecule type" value="Genomic_DNA"/>
</dbReference>
<dbReference type="NCBIfam" id="TIGR01770">
    <property type="entry name" value="NDH_I_N"/>
    <property type="match status" value="1"/>
</dbReference>
<keyword evidence="5" id="KW-1278">Translocase</keyword>
<evidence type="ECO:0000259" key="7">
    <source>
        <dbReference type="Pfam" id="PF00361"/>
    </source>
</evidence>
<dbReference type="Pfam" id="PF00361">
    <property type="entry name" value="Proton_antipo_M"/>
    <property type="match status" value="1"/>
</dbReference>
<reference evidence="8 9" key="1">
    <citation type="submission" date="2018-07" db="EMBL/GenBank/DDBJ databases">
        <title>High-quality-draft genome sequence of Gaiella occulta.</title>
        <authorList>
            <person name="Severino R."/>
            <person name="Froufe H.J.C."/>
            <person name="Rainey F.A."/>
            <person name="Barroso C."/>
            <person name="Albuquerque L."/>
            <person name="Lobo-Da-Cunha A."/>
            <person name="Da Costa M.S."/>
            <person name="Egas C."/>
        </authorList>
    </citation>
    <scope>NUCLEOTIDE SEQUENCE [LARGE SCALE GENOMIC DNA]</scope>
    <source>
        <strain evidence="8 9">F2-233</strain>
    </source>
</reference>
<protein>
    <recommendedName>
        <fullName evidence="5">NADH-quinone oxidoreductase subunit N</fullName>
        <ecNumber evidence="5">7.1.1.-</ecNumber>
    </recommendedName>
    <alternativeName>
        <fullName evidence="5">NADH dehydrogenase I subunit N</fullName>
    </alternativeName>
    <alternativeName>
        <fullName evidence="5">NDH-1 subunit N</fullName>
    </alternativeName>
</protein>
<dbReference type="GO" id="GO:0050136">
    <property type="term" value="F:NADH dehydrogenase (quinone) (non-electrogenic) activity"/>
    <property type="evidence" value="ECO:0007669"/>
    <property type="project" value="UniProtKB-UniRule"/>
</dbReference>
<comment type="subcellular location">
    <subcellularLocation>
        <location evidence="5">Cell membrane</location>
        <topology evidence="5">Multi-pass membrane protein</topology>
    </subcellularLocation>
    <subcellularLocation>
        <location evidence="1">Endomembrane system</location>
        <topology evidence="1">Multi-pass membrane protein</topology>
    </subcellularLocation>
    <subcellularLocation>
        <location evidence="6">Membrane</location>
        <topology evidence="6">Multi-pass membrane protein</topology>
    </subcellularLocation>
</comment>
<dbReference type="PANTHER" id="PTHR22773">
    <property type="entry name" value="NADH DEHYDROGENASE"/>
    <property type="match status" value="1"/>
</dbReference>
<evidence type="ECO:0000313" key="9">
    <source>
        <dbReference type="Proteomes" id="UP000254134"/>
    </source>
</evidence>
<feature type="transmembrane region" description="Helical" evidence="5">
    <location>
        <begin position="245"/>
        <end position="269"/>
    </location>
</feature>
<feature type="domain" description="NADH:quinone oxidoreductase/Mrp antiporter transmembrane" evidence="7">
    <location>
        <begin position="132"/>
        <end position="422"/>
    </location>
</feature>
<keyword evidence="2 5" id="KW-0812">Transmembrane</keyword>
<dbReference type="OrthoDB" id="9811718at2"/>
<sequence>MTVGAAIATPKVDWLALSPSLALLAAATVCLLGAVLVPAAARRAFSATFAGAGFGVAAVLAAVVFDRSPEQELLIAESMTRDRIAALAQIVLAGAGLLSVLVSWGDRRRDHVGEYYALLAAAGGGMLFFVSAGNLMTLFLGLEWLSIPLYILTAMDTHRKRSLEAGLKYLIVGSFGSAILLFGAALTYGATGQLGFNAIREATGADDPLFVTGMAMILAGLAFKASAAPFHMWTPDVYEGAPTAVTGFMSAATKAAALVVTLRVLVTAFPEQAEIWSLAVAVLAVASLVVGNLAALAQKDVKRLLAYSSVSHAGFMLIAVAANSPLGGRALLYYLIPYGAMSIGAFAVVAARERELGRAVTLTTLEGYGWERPFHAAALWVFMLGFAGFPLTGGMLGKFYVFSAAYEAGWWWLVVVGVVATAASIYYYLSVIRALFMRPAPARADLVAAGGSPAADPALTAAIVAAVAVTVGSFFFVQPLVDLAGHAVSALSF</sequence>
<gene>
    <name evidence="5" type="primary">nuoN</name>
    <name evidence="8" type="ORF">Gocc_2267</name>
</gene>
<evidence type="ECO:0000256" key="4">
    <source>
        <dbReference type="ARBA" id="ARBA00023136"/>
    </source>
</evidence>
<feature type="transmembrane region" description="Helical" evidence="5">
    <location>
        <begin position="331"/>
        <end position="351"/>
    </location>
</feature>
<dbReference type="AlphaFoldDB" id="A0A7M2YWR8"/>
<comment type="catalytic activity">
    <reaction evidence="5">
        <text>a quinone + NADH + 5 H(+)(in) = a quinol + NAD(+) + 4 H(+)(out)</text>
        <dbReference type="Rhea" id="RHEA:57888"/>
        <dbReference type="ChEBI" id="CHEBI:15378"/>
        <dbReference type="ChEBI" id="CHEBI:24646"/>
        <dbReference type="ChEBI" id="CHEBI:57540"/>
        <dbReference type="ChEBI" id="CHEBI:57945"/>
        <dbReference type="ChEBI" id="CHEBI:132124"/>
    </reaction>
</comment>
<proteinExistence type="inferred from homology"/>
<feature type="transmembrane region" description="Helical" evidence="5">
    <location>
        <begin position="20"/>
        <end position="37"/>
    </location>
</feature>
<accession>A0A7M2YWR8</accession>
<organism evidence="8 9">
    <name type="scientific">Gaiella occulta</name>
    <dbReference type="NCBI Taxonomy" id="1002870"/>
    <lineage>
        <taxon>Bacteria</taxon>
        <taxon>Bacillati</taxon>
        <taxon>Actinomycetota</taxon>
        <taxon>Thermoleophilia</taxon>
        <taxon>Gaiellales</taxon>
        <taxon>Gaiellaceae</taxon>
        <taxon>Gaiella</taxon>
    </lineage>
</organism>
<keyword evidence="5" id="KW-0874">Quinone</keyword>
<reference evidence="9" key="2">
    <citation type="journal article" date="2019" name="MicrobiologyOpen">
        <title>High-quality draft genome sequence of Gaiella occulta isolated from a 150 meter deep mineral water borehole and comparison with the genome sequences of other deep-branching lineages of the phylum Actinobacteria.</title>
        <authorList>
            <person name="Severino R."/>
            <person name="Froufe H.J.C."/>
            <person name="Barroso C."/>
            <person name="Albuquerque L."/>
            <person name="Lobo-da-Cunha A."/>
            <person name="da Costa M.S."/>
            <person name="Egas C."/>
        </authorList>
    </citation>
    <scope>NUCLEOTIDE SEQUENCE [LARGE SCALE GENOMIC DNA]</scope>
    <source>
        <strain evidence="9">F2-233</strain>
    </source>
</reference>
<dbReference type="HAMAP" id="MF_00445">
    <property type="entry name" value="NDH1_NuoN_1"/>
    <property type="match status" value="1"/>
</dbReference>
<feature type="transmembrane region" description="Helical" evidence="5">
    <location>
        <begin position="44"/>
        <end position="64"/>
    </location>
</feature>
<feature type="transmembrane region" description="Helical" evidence="5">
    <location>
        <begin position="84"/>
        <end position="103"/>
    </location>
</feature>
<evidence type="ECO:0000256" key="2">
    <source>
        <dbReference type="ARBA" id="ARBA00022692"/>
    </source>
</evidence>
<feature type="transmembrane region" description="Helical" evidence="5">
    <location>
        <begin position="409"/>
        <end position="429"/>
    </location>
</feature>
<keyword evidence="9" id="KW-1185">Reference proteome</keyword>
<dbReference type="GO" id="GO:0005886">
    <property type="term" value="C:plasma membrane"/>
    <property type="evidence" value="ECO:0007669"/>
    <property type="project" value="UniProtKB-SubCell"/>
</dbReference>
<dbReference type="InterPro" id="IPR001750">
    <property type="entry name" value="ND/Mrp_TM"/>
</dbReference>
<evidence type="ECO:0000256" key="6">
    <source>
        <dbReference type="RuleBase" id="RU000320"/>
    </source>
</evidence>
<evidence type="ECO:0000256" key="5">
    <source>
        <dbReference type="HAMAP-Rule" id="MF_00445"/>
    </source>
</evidence>
<feature type="transmembrane region" description="Helical" evidence="5">
    <location>
        <begin position="209"/>
        <end position="233"/>
    </location>
</feature>
<feature type="transmembrane region" description="Helical" evidence="5">
    <location>
        <begin position="167"/>
        <end position="189"/>
    </location>
</feature>
<feature type="transmembrane region" description="Helical" evidence="5">
    <location>
        <begin position="115"/>
        <end position="132"/>
    </location>
</feature>
<evidence type="ECO:0000256" key="1">
    <source>
        <dbReference type="ARBA" id="ARBA00004127"/>
    </source>
</evidence>
<dbReference type="EC" id="7.1.1.-" evidence="5"/>
<keyword evidence="5" id="KW-0813">Transport</keyword>
<dbReference type="Proteomes" id="UP000254134">
    <property type="component" value="Unassembled WGS sequence"/>
</dbReference>
<name>A0A7M2YWR8_9ACTN</name>
<dbReference type="GO" id="GO:0012505">
    <property type="term" value="C:endomembrane system"/>
    <property type="evidence" value="ECO:0007669"/>
    <property type="project" value="UniProtKB-SubCell"/>
</dbReference>
<comment type="caution">
    <text evidence="8">The sequence shown here is derived from an EMBL/GenBank/DDBJ whole genome shotgun (WGS) entry which is preliminary data.</text>
</comment>